<dbReference type="PANTHER" id="PTHR43800">
    <property type="entry name" value="PEPTIDYL-LYSINE N-ACETYLTRANSFERASE YJAB"/>
    <property type="match status" value="1"/>
</dbReference>
<dbReference type="InterPro" id="IPR016181">
    <property type="entry name" value="Acyl_CoA_acyltransferase"/>
</dbReference>
<dbReference type="GO" id="GO:0016747">
    <property type="term" value="F:acyltransferase activity, transferring groups other than amino-acyl groups"/>
    <property type="evidence" value="ECO:0007669"/>
    <property type="project" value="InterPro"/>
</dbReference>
<proteinExistence type="predicted"/>
<dbReference type="Proteomes" id="UP000252669">
    <property type="component" value="Unassembled WGS sequence"/>
</dbReference>
<comment type="caution">
    <text evidence="4">The sequence shown here is derived from an EMBL/GenBank/DDBJ whole genome shotgun (WGS) entry which is preliminary data.</text>
</comment>
<dbReference type="InterPro" id="IPR000182">
    <property type="entry name" value="GNAT_dom"/>
</dbReference>
<sequence>MIIKAKENEYKNLTEIWEDSVRATHNFLNESDINFFRPKILNEYLYAVQVYVYKDELGNILGFIGIDENKVEMLFIKSKYFKNGIGKKLLQYVIKNHDINEVDVNEQNLNAVNFYKYMGFEFVNRSETDGFGKPFPLLHLRLNHRSI</sequence>
<keyword evidence="5" id="KW-1185">Reference proteome</keyword>
<evidence type="ECO:0000313" key="5">
    <source>
        <dbReference type="Proteomes" id="UP000252669"/>
    </source>
</evidence>
<keyword evidence="2" id="KW-0012">Acyltransferase</keyword>
<dbReference type="EMBL" id="PDKB01000008">
    <property type="protein sequence ID" value="RBQ29099.1"/>
    <property type="molecule type" value="Genomic_DNA"/>
</dbReference>
<organism evidence="4 5">
    <name type="scientific">Aliarcobacter vitoriensis</name>
    <dbReference type="NCBI Taxonomy" id="2011099"/>
    <lineage>
        <taxon>Bacteria</taxon>
        <taxon>Pseudomonadati</taxon>
        <taxon>Campylobacterota</taxon>
        <taxon>Epsilonproteobacteria</taxon>
        <taxon>Campylobacterales</taxon>
        <taxon>Arcobacteraceae</taxon>
        <taxon>Aliarcobacter</taxon>
    </lineage>
</organism>
<evidence type="ECO:0000313" key="4">
    <source>
        <dbReference type="EMBL" id="RBQ29099.1"/>
    </source>
</evidence>
<gene>
    <name evidence="4" type="ORF">CRU91_05815</name>
</gene>
<dbReference type="Pfam" id="PF13673">
    <property type="entry name" value="Acetyltransf_10"/>
    <property type="match status" value="1"/>
</dbReference>
<accession>A0A366MUD7</accession>
<evidence type="ECO:0000256" key="1">
    <source>
        <dbReference type="ARBA" id="ARBA00022679"/>
    </source>
</evidence>
<dbReference type="PANTHER" id="PTHR43800:SF1">
    <property type="entry name" value="PEPTIDYL-LYSINE N-ACETYLTRANSFERASE YJAB"/>
    <property type="match status" value="1"/>
</dbReference>
<dbReference type="CDD" id="cd04301">
    <property type="entry name" value="NAT_SF"/>
    <property type="match status" value="1"/>
</dbReference>
<evidence type="ECO:0000256" key="2">
    <source>
        <dbReference type="ARBA" id="ARBA00023315"/>
    </source>
</evidence>
<protein>
    <submittedName>
        <fullName evidence="4">GNAT family N-acetyltransferase</fullName>
    </submittedName>
</protein>
<reference evidence="4 5" key="1">
    <citation type="submission" date="2017-10" db="EMBL/GenBank/DDBJ databases">
        <title>Genomics of the genus Arcobacter.</title>
        <authorList>
            <person name="Perez-Cataluna A."/>
            <person name="Figueras M.J."/>
        </authorList>
    </citation>
    <scope>NUCLEOTIDE SEQUENCE [LARGE SCALE GENOMIC DNA]</scope>
    <source>
        <strain evidence="4 5">CECT 9230</strain>
    </source>
</reference>
<feature type="domain" description="N-acetyltransferase" evidence="3">
    <location>
        <begin position="1"/>
        <end position="142"/>
    </location>
</feature>
<dbReference type="Gene3D" id="3.40.630.30">
    <property type="match status" value="1"/>
</dbReference>
<dbReference type="PROSITE" id="PS51186">
    <property type="entry name" value="GNAT"/>
    <property type="match status" value="1"/>
</dbReference>
<dbReference type="SUPFAM" id="SSF55729">
    <property type="entry name" value="Acyl-CoA N-acyltransferases (Nat)"/>
    <property type="match status" value="1"/>
</dbReference>
<dbReference type="RefSeq" id="WP_113894281.1">
    <property type="nucleotide sequence ID" value="NZ_JANJGA010000009.1"/>
</dbReference>
<dbReference type="OrthoDB" id="9789605at2"/>
<dbReference type="AlphaFoldDB" id="A0A366MUD7"/>
<name>A0A366MUD7_9BACT</name>
<evidence type="ECO:0000259" key="3">
    <source>
        <dbReference type="PROSITE" id="PS51186"/>
    </source>
</evidence>
<keyword evidence="1" id="KW-0808">Transferase</keyword>